<dbReference type="Gene3D" id="1.20.58.1000">
    <property type="entry name" value="Metal-sensitive repressor, helix protomer"/>
    <property type="match status" value="1"/>
</dbReference>
<comment type="caution">
    <text evidence="1">The sequence shown here is derived from an EMBL/GenBank/DDBJ whole genome shotgun (WGS) entry which is preliminary data.</text>
</comment>
<dbReference type="Proteomes" id="UP000248724">
    <property type="component" value="Unassembled WGS sequence"/>
</dbReference>
<organism evidence="1 2">
    <name type="scientific">Candidatus Aeolococcus gillhamiae</name>
    <dbReference type="NCBI Taxonomy" id="3127015"/>
    <lineage>
        <taxon>Bacteria</taxon>
        <taxon>Bacillati</taxon>
        <taxon>Candidatus Dormiibacterota</taxon>
        <taxon>Candidatus Dormibacteria</taxon>
        <taxon>Candidatus Aeolococcales</taxon>
        <taxon>Candidatus Aeolococcaceae</taxon>
        <taxon>Candidatus Aeolococcus</taxon>
    </lineage>
</organism>
<sequence length="45" mass="5161">MDDKLPGYSANKQAHVTRLRRVEGQVRGLQRLVESDTYCIDVLTQ</sequence>
<dbReference type="GO" id="GO:0003677">
    <property type="term" value="F:DNA binding"/>
    <property type="evidence" value="ECO:0007669"/>
    <property type="project" value="InterPro"/>
</dbReference>
<dbReference type="EMBL" id="QHBU01000200">
    <property type="protein sequence ID" value="PZR79545.1"/>
    <property type="molecule type" value="Genomic_DNA"/>
</dbReference>
<feature type="non-terminal residue" evidence="1">
    <location>
        <position position="45"/>
    </location>
</feature>
<protein>
    <submittedName>
        <fullName evidence="1">CopY family transcriptional regulator</fullName>
    </submittedName>
</protein>
<dbReference type="AlphaFoldDB" id="A0A2W5Z9G1"/>
<dbReference type="Pfam" id="PF02583">
    <property type="entry name" value="Trns_repr_metal"/>
    <property type="match status" value="1"/>
</dbReference>
<dbReference type="PANTHER" id="PTHR33677">
    <property type="entry name" value="TRANSCRIPTIONAL REPRESSOR FRMR-RELATED"/>
    <property type="match status" value="1"/>
</dbReference>
<dbReference type="InterPro" id="IPR003735">
    <property type="entry name" value="Metal_Tscrpt_repr"/>
</dbReference>
<accession>A0A2W5Z9G1</accession>
<dbReference type="GO" id="GO:0046872">
    <property type="term" value="F:metal ion binding"/>
    <property type="evidence" value="ECO:0007669"/>
    <property type="project" value="InterPro"/>
</dbReference>
<name>A0A2W5Z9G1_9BACT</name>
<dbReference type="GO" id="GO:0045892">
    <property type="term" value="P:negative regulation of DNA-templated transcription"/>
    <property type="evidence" value="ECO:0007669"/>
    <property type="project" value="UniProtKB-ARBA"/>
</dbReference>
<gene>
    <name evidence="1" type="ORF">DLM65_10470</name>
</gene>
<proteinExistence type="predicted"/>
<reference evidence="1 2" key="1">
    <citation type="journal article" date="2017" name="Nature">
        <title>Atmospheric trace gases support primary production in Antarctic desert surface soil.</title>
        <authorList>
            <person name="Ji M."/>
            <person name="Greening C."/>
            <person name="Vanwonterghem I."/>
            <person name="Carere C.R."/>
            <person name="Bay S.K."/>
            <person name="Steen J.A."/>
            <person name="Montgomery K."/>
            <person name="Lines T."/>
            <person name="Beardall J."/>
            <person name="van Dorst J."/>
            <person name="Snape I."/>
            <person name="Stott M.B."/>
            <person name="Hugenholtz P."/>
            <person name="Ferrari B.C."/>
        </authorList>
    </citation>
    <scope>NUCLEOTIDE SEQUENCE [LARGE SCALE GENOMIC DNA]</scope>
    <source>
        <strain evidence="1">RRmetagenome_bin12</strain>
    </source>
</reference>
<dbReference type="CDD" id="cd10148">
    <property type="entry name" value="CsoR-like_DUF156"/>
    <property type="match status" value="1"/>
</dbReference>
<evidence type="ECO:0000313" key="1">
    <source>
        <dbReference type="EMBL" id="PZR79545.1"/>
    </source>
</evidence>
<dbReference type="InterPro" id="IPR038390">
    <property type="entry name" value="Metal_Tscrpt_repr_sf"/>
</dbReference>
<dbReference type="PANTHER" id="PTHR33677:SF3">
    <property type="entry name" value="COPPER-SENSING TRANSCRIPTIONAL REPRESSOR RICR"/>
    <property type="match status" value="1"/>
</dbReference>
<evidence type="ECO:0000313" key="2">
    <source>
        <dbReference type="Proteomes" id="UP000248724"/>
    </source>
</evidence>